<feature type="compositionally biased region" description="Basic and acidic residues" evidence="1">
    <location>
        <begin position="15"/>
        <end position="35"/>
    </location>
</feature>
<evidence type="ECO:0000256" key="1">
    <source>
        <dbReference type="SAM" id="MobiDB-lite"/>
    </source>
</evidence>
<evidence type="ECO:0000313" key="2">
    <source>
        <dbReference type="EMBL" id="KAK9007706.1"/>
    </source>
</evidence>
<comment type="caution">
    <text evidence="2">The sequence shown here is derived from an EMBL/GenBank/DDBJ whole genome shotgun (WGS) entry which is preliminary data.</text>
</comment>
<feature type="region of interest" description="Disordered" evidence="1">
    <location>
        <begin position="15"/>
        <end position="58"/>
    </location>
</feature>
<protein>
    <submittedName>
        <fullName evidence="2">Uncharacterized protein</fullName>
    </submittedName>
</protein>
<keyword evidence="3" id="KW-1185">Reference proteome</keyword>
<dbReference type="Proteomes" id="UP001396334">
    <property type="component" value="Unassembled WGS sequence"/>
</dbReference>
<accession>A0ABR2R429</accession>
<dbReference type="EMBL" id="JBBPBN010000026">
    <property type="protein sequence ID" value="KAK9007706.1"/>
    <property type="molecule type" value="Genomic_DNA"/>
</dbReference>
<reference evidence="2 3" key="1">
    <citation type="journal article" date="2024" name="G3 (Bethesda)">
        <title>Genome assembly of Hibiscus sabdariffa L. provides insights into metabolisms of medicinal natural products.</title>
        <authorList>
            <person name="Kim T."/>
        </authorList>
    </citation>
    <scope>NUCLEOTIDE SEQUENCE [LARGE SCALE GENOMIC DNA]</scope>
    <source>
        <strain evidence="2">TK-2024</strain>
        <tissue evidence="2">Old leaves</tissue>
    </source>
</reference>
<proteinExistence type="predicted"/>
<sequence>MKKVRSSVDVVVDSDRVAMDADHGTGMDSDVRDADVSSPSLPQEQGQCTAPSMGDGGTYASKKVQAARPILIFAWYGSWEQLSDETAVDIVFR</sequence>
<organism evidence="2 3">
    <name type="scientific">Hibiscus sabdariffa</name>
    <name type="common">roselle</name>
    <dbReference type="NCBI Taxonomy" id="183260"/>
    <lineage>
        <taxon>Eukaryota</taxon>
        <taxon>Viridiplantae</taxon>
        <taxon>Streptophyta</taxon>
        <taxon>Embryophyta</taxon>
        <taxon>Tracheophyta</taxon>
        <taxon>Spermatophyta</taxon>
        <taxon>Magnoliopsida</taxon>
        <taxon>eudicotyledons</taxon>
        <taxon>Gunneridae</taxon>
        <taxon>Pentapetalae</taxon>
        <taxon>rosids</taxon>
        <taxon>malvids</taxon>
        <taxon>Malvales</taxon>
        <taxon>Malvaceae</taxon>
        <taxon>Malvoideae</taxon>
        <taxon>Hibiscus</taxon>
    </lineage>
</organism>
<name>A0ABR2R429_9ROSI</name>
<gene>
    <name evidence="2" type="ORF">V6N11_074625</name>
</gene>
<evidence type="ECO:0000313" key="3">
    <source>
        <dbReference type="Proteomes" id="UP001396334"/>
    </source>
</evidence>
<feature type="compositionally biased region" description="Polar residues" evidence="1">
    <location>
        <begin position="37"/>
        <end position="50"/>
    </location>
</feature>